<evidence type="ECO:0000256" key="3">
    <source>
        <dbReference type="ARBA" id="ARBA00023136"/>
    </source>
</evidence>
<dbReference type="GO" id="GO:0009279">
    <property type="term" value="C:cell outer membrane"/>
    <property type="evidence" value="ECO:0007669"/>
    <property type="project" value="UniProtKB-SubCell"/>
</dbReference>
<reference evidence="8" key="1">
    <citation type="submission" date="2021-06" db="EMBL/GenBank/DDBJ databases">
        <title>Bradyrhizobium sp. S2-20-1 Genome sequencing.</title>
        <authorList>
            <person name="Jin L."/>
        </authorList>
    </citation>
    <scope>NUCLEOTIDE SEQUENCE</scope>
    <source>
        <strain evidence="8">S2-20-1</strain>
    </source>
</reference>
<comment type="subcellular location">
    <subcellularLocation>
        <location evidence="1">Cell outer membrane</location>
    </subcellularLocation>
</comment>
<keyword evidence="3" id="KW-0472">Membrane</keyword>
<accession>A0A975NC15</accession>
<dbReference type="InterPro" id="IPR027385">
    <property type="entry name" value="Beta-barrel_OMP"/>
</dbReference>
<proteinExistence type="inferred from homology"/>
<comment type="similarity">
    <text evidence="5">Belongs to the Omp25/RopB family.</text>
</comment>
<name>A0A975NC15_9BRAD</name>
<feature type="domain" description="Outer membrane protein beta-barrel" evidence="7">
    <location>
        <begin position="36"/>
        <end position="271"/>
    </location>
</feature>
<dbReference type="PANTHER" id="PTHR34001">
    <property type="entry name" value="BLL7405 PROTEIN"/>
    <property type="match status" value="1"/>
</dbReference>
<organism evidence="8 9">
    <name type="scientific">Bradyrhizobium sediminis</name>
    <dbReference type="NCBI Taxonomy" id="2840469"/>
    <lineage>
        <taxon>Bacteria</taxon>
        <taxon>Pseudomonadati</taxon>
        <taxon>Pseudomonadota</taxon>
        <taxon>Alphaproteobacteria</taxon>
        <taxon>Hyphomicrobiales</taxon>
        <taxon>Nitrobacteraceae</taxon>
        <taxon>Bradyrhizobium</taxon>
    </lineage>
</organism>
<sequence>MRRLLLAAMMFGVASGAEAADLPFLRGSFTDGLTTARVNWQGYYIGGQGGLGTSDMNFTGATRSIAAHLLATTDIEASGGVSSWPLGGKTSVHGNGFGGFAGYNAQWDDVILGAEFNYMHGKFGGTQTDSMSRFFSASGGYTDTVTYESTGTMAVSDMGTLRLRAGYAAGAFLPYMFGGVALGQANIIRTAHIYGTQVNPNAAPGFQNVPFDLSATDAKNSHLVYGYSGGLGVDVMLYAGLFLRAEWEYIRFTSSIDTQINTVRAGLGYKF</sequence>
<gene>
    <name evidence="8" type="ORF">KMZ29_21970</name>
</gene>
<evidence type="ECO:0000256" key="1">
    <source>
        <dbReference type="ARBA" id="ARBA00004442"/>
    </source>
</evidence>
<evidence type="ECO:0000256" key="5">
    <source>
        <dbReference type="ARBA" id="ARBA00038306"/>
    </source>
</evidence>
<evidence type="ECO:0000256" key="4">
    <source>
        <dbReference type="ARBA" id="ARBA00023237"/>
    </source>
</evidence>
<keyword evidence="2 6" id="KW-0732">Signal</keyword>
<evidence type="ECO:0000256" key="6">
    <source>
        <dbReference type="SAM" id="SignalP"/>
    </source>
</evidence>
<evidence type="ECO:0000313" key="8">
    <source>
        <dbReference type="EMBL" id="QWG12347.1"/>
    </source>
</evidence>
<dbReference type="RefSeq" id="WP_215621169.1">
    <property type="nucleotide sequence ID" value="NZ_CP076134.1"/>
</dbReference>
<dbReference type="EMBL" id="CP076134">
    <property type="protein sequence ID" value="QWG12347.1"/>
    <property type="molecule type" value="Genomic_DNA"/>
</dbReference>
<feature type="chain" id="PRO_5037087122" evidence="6">
    <location>
        <begin position="20"/>
        <end position="271"/>
    </location>
</feature>
<dbReference type="Pfam" id="PF13505">
    <property type="entry name" value="OMP_b-brl"/>
    <property type="match status" value="1"/>
</dbReference>
<dbReference type="PANTHER" id="PTHR34001:SF3">
    <property type="entry name" value="BLL7405 PROTEIN"/>
    <property type="match status" value="1"/>
</dbReference>
<dbReference type="AlphaFoldDB" id="A0A975NC15"/>
<dbReference type="Proteomes" id="UP000680839">
    <property type="component" value="Chromosome"/>
</dbReference>
<keyword evidence="4" id="KW-0998">Cell outer membrane</keyword>
<evidence type="ECO:0000256" key="2">
    <source>
        <dbReference type="ARBA" id="ARBA00022729"/>
    </source>
</evidence>
<feature type="signal peptide" evidence="6">
    <location>
        <begin position="1"/>
        <end position="19"/>
    </location>
</feature>
<dbReference type="InterPro" id="IPR051692">
    <property type="entry name" value="OMP-like"/>
</dbReference>
<evidence type="ECO:0000259" key="7">
    <source>
        <dbReference type="Pfam" id="PF13505"/>
    </source>
</evidence>
<dbReference type="InterPro" id="IPR011250">
    <property type="entry name" value="OMP/PagP_B-barrel"/>
</dbReference>
<dbReference type="SUPFAM" id="SSF56925">
    <property type="entry name" value="OMPA-like"/>
    <property type="match status" value="1"/>
</dbReference>
<protein>
    <submittedName>
        <fullName evidence="8">Outer membrane beta-barrel protein</fullName>
    </submittedName>
</protein>
<evidence type="ECO:0000313" key="9">
    <source>
        <dbReference type="Proteomes" id="UP000680839"/>
    </source>
</evidence>